<proteinExistence type="predicted"/>
<dbReference type="SUPFAM" id="SSF57716">
    <property type="entry name" value="Glucocorticoid receptor-like (DNA-binding domain)"/>
    <property type="match status" value="1"/>
</dbReference>
<evidence type="ECO:0000259" key="5">
    <source>
        <dbReference type="Pfam" id="PF01258"/>
    </source>
</evidence>
<keyword evidence="3" id="KW-0862">Zinc</keyword>
<accession>M2AV32</accession>
<comment type="caution">
    <text evidence="6">The sequence shown here is derived from an EMBL/GenBank/DDBJ whole genome shotgun (WGS) entry which is preliminary data.</text>
</comment>
<dbReference type="Gene3D" id="1.20.120.910">
    <property type="entry name" value="DksA, coiled-coil domain"/>
    <property type="match status" value="1"/>
</dbReference>
<dbReference type="PANTHER" id="PTHR33823">
    <property type="entry name" value="RNA POLYMERASE-BINDING TRANSCRIPTION FACTOR DKSA-RELATED"/>
    <property type="match status" value="1"/>
</dbReference>
<organism evidence="6 7">
    <name type="scientific">Rhodopirellula europaea 6C</name>
    <dbReference type="NCBI Taxonomy" id="1263867"/>
    <lineage>
        <taxon>Bacteria</taxon>
        <taxon>Pseudomonadati</taxon>
        <taxon>Planctomycetota</taxon>
        <taxon>Planctomycetia</taxon>
        <taxon>Pirellulales</taxon>
        <taxon>Pirellulaceae</taxon>
        <taxon>Rhodopirellula</taxon>
    </lineage>
</organism>
<dbReference type="Pfam" id="PF01258">
    <property type="entry name" value="zf-dskA_traR"/>
    <property type="match status" value="1"/>
</dbReference>
<evidence type="ECO:0000313" key="7">
    <source>
        <dbReference type="Proteomes" id="UP000011529"/>
    </source>
</evidence>
<evidence type="ECO:0000256" key="4">
    <source>
        <dbReference type="PROSITE-ProRule" id="PRU00510"/>
    </source>
</evidence>
<protein>
    <submittedName>
        <fullName evidence="6">DnaK suppressor protein</fullName>
    </submittedName>
</protein>
<dbReference type="GO" id="GO:0008270">
    <property type="term" value="F:zinc ion binding"/>
    <property type="evidence" value="ECO:0007669"/>
    <property type="project" value="UniProtKB-KW"/>
</dbReference>
<dbReference type="EMBL" id="ANMO01000120">
    <property type="protein sequence ID" value="EMB16557.1"/>
    <property type="molecule type" value="Genomic_DNA"/>
</dbReference>
<dbReference type="PATRIC" id="fig|1263867.3.peg.3125"/>
<dbReference type="PROSITE" id="PS51128">
    <property type="entry name" value="ZF_DKSA_2"/>
    <property type="match status" value="1"/>
</dbReference>
<dbReference type="AlphaFoldDB" id="M2AV32"/>
<evidence type="ECO:0000256" key="1">
    <source>
        <dbReference type="ARBA" id="ARBA00022723"/>
    </source>
</evidence>
<evidence type="ECO:0000256" key="3">
    <source>
        <dbReference type="ARBA" id="ARBA00022833"/>
    </source>
</evidence>
<evidence type="ECO:0000256" key="2">
    <source>
        <dbReference type="ARBA" id="ARBA00022771"/>
    </source>
</evidence>
<feature type="zinc finger region" description="dksA C4-type" evidence="4">
    <location>
        <begin position="120"/>
        <end position="144"/>
    </location>
</feature>
<dbReference type="Proteomes" id="UP000011529">
    <property type="component" value="Unassembled WGS sequence"/>
</dbReference>
<dbReference type="InterPro" id="IPR020458">
    <property type="entry name" value="Znf_DskA_TraR_CS"/>
</dbReference>
<reference evidence="6" key="1">
    <citation type="submission" date="2012-11" db="EMBL/GenBank/DDBJ databases">
        <title>Permanent draft genomes of Rhodopirellula europaea strain SH398 and 6C.</title>
        <authorList>
            <person name="Richter M."/>
            <person name="Richter-Heitmann T."/>
            <person name="Frank C."/>
            <person name="Harder J."/>
            <person name="Glockner F.O."/>
        </authorList>
    </citation>
    <scope>NUCLEOTIDE SEQUENCE</scope>
    <source>
        <strain evidence="6">6C</strain>
    </source>
</reference>
<dbReference type="InterPro" id="IPR037187">
    <property type="entry name" value="DnaK_N"/>
</dbReference>
<keyword evidence="7" id="KW-1185">Reference proteome</keyword>
<keyword evidence="1" id="KW-0479">Metal-binding</keyword>
<name>M2AV32_9BACT</name>
<evidence type="ECO:0000313" key="6">
    <source>
        <dbReference type="EMBL" id="EMB16557.1"/>
    </source>
</evidence>
<keyword evidence="2" id="KW-0863">Zinc-finger</keyword>
<feature type="domain" description="Zinc finger DksA/TraR C4-type" evidence="5">
    <location>
        <begin position="115"/>
        <end position="149"/>
    </location>
</feature>
<sequence>MIEAAMERKSSPMVCFQIGAAVARLWGIQPQRGDTMTRNDLIRSLVNKLQRRAAEIQEMVRTEFDEFQRVNDHTVGDAGDRGIESHASELTSRMAESESRELADIEEALDRLRDGTFGDCEDCGKSIPMNRLQVVPHARRCVRCQKASENSQLMAV</sequence>
<dbReference type="InterPro" id="IPR000962">
    <property type="entry name" value="Znf_DskA_TraR"/>
</dbReference>
<dbReference type="SUPFAM" id="SSF109635">
    <property type="entry name" value="DnaK suppressor protein DksA, alpha-hairpin domain"/>
    <property type="match status" value="1"/>
</dbReference>
<dbReference type="PROSITE" id="PS01102">
    <property type="entry name" value="ZF_DKSA_1"/>
    <property type="match status" value="1"/>
</dbReference>
<gene>
    <name evidence="6" type="ORF">RE6C_02922</name>
</gene>
<reference evidence="6" key="2">
    <citation type="journal article" date="2013" name="Mar. Genomics">
        <title>Expression of sulfatases in Rhodopirellula baltica and the diversity of sulfatases in the genus Rhodopirellula.</title>
        <authorList>
            <person name="Wegner C.E."/>
            <person name="Richter-Heitmann T."/>
            <person name="Klindworth A."/>
            <person name="Klockow C."/>
            <person name="Richter M."/>
            <person name="Achstetter T."/>
            <person name="Glockner F.O."/>
            <person name="Harder J."/>
        </authorList>
    </citation>
    <scope>NUCLEOTIDE SEQUENCE [LARGE SCALE GENOMIC DNA]</scope>
    <source>
        <strain evidence="6">6C</strain>
    </source>
</reference>
<dbReference type="PANTHER" id="PTHR33823:SF4">
    <property type="entry name" value="GENERAL STRESS PROTEIN 16O"/>
    <property type="match status" value="1"/>
</dbReference>